<evidence type="ECO:0000313" key="6">
    <source>
        <dbReference type="Proteomes" id="UP000274131"/>
    </source>
</evidence>
<dbReference type="InterPro" id="IPR012677">
    <property type="entry name" value="Nucleotide-bd_a/b_plait_sf"/>
</dbReference>
<dbReference type="PANTHER" id="PTHR45880">
    <property type="entry name" value="RNA-BINDING MOTIF PROTEIN, X-LINKED 2"/>
    <property type="match status" value="1"/>
</dbReference>
<sequence>MIHKWAKGFCWATNLKFGEIVNVNLVRDRKSGKSRGFCFICYEDQRSTILAVDNFNGIKLLKRTIRVDHVEEYKIPQYKEQLDAETLRIWEEGCAPKPIKALLKEEDSEEDDPVAKQKARGKFDEEGLLQLDADLEKKMRKDLKRAMKEKKKLKRAKKLAKSAGEEVEDDANEDSWKSKGKLIDSAAVDVDSLYNTNEHFNFGKPKQEIPPPPTHNLRPDFEKADWREIEIYKTVKEKERLEKGEKQSNWKEEEHYLPKRFHKDE</sequence>
<evidence type="ECO:0000256" key="1">
    <source>
        <dbReference type="ARBA" id="ARBA00022884"/>
    </source>
</evidence>
<evidence type="ECO:0000313" key="7">
    <source>
        <dbReference type="WBParaSite" id="EVEC_0001136901-mRNA-1"/>
    </source>
</evidence>
<reference evidence="5 6" key="2">
    <citation type="submission" date="2018-10" db="EMBL/GenBank/DDBJ databases">
        <authorList>
            <consortium name="Pathogen Informatics"/>
        </authorList>
    </citation>
    <scope>NUCLEOTIDE SEQUENCE [LARGE SCALE GENOMIC DNA]</scope>
</reference>
<dbReference type="GO" id="GO:0003723">
    <property type="term" value="F:RNA binding"/>
    <property type="evidence" value="ECO:0007669"/>
    <property type="project" value="UniProtKB-UniRule"/>
</dbReference>
<evidence type="ECO:0000313" key="5">
    <source>
        <dbReference type="EMBL" id="VDD95926.1"/>
    </source>
</evidence>
<dbReference type="STRING" id="51028.A0A0N4VKI1"/>
<evidence type="ECO:0000256" key="3">
    <source>
        <dbReference type="SAM" id="MobiDB-lite"/>
    </source>
</evidence>
<dbReference type="InterPro" id="IPR000504">
    <property type="entry name" value="RRM_dom"/>
</dbReference>
<name>A0A0N4VKI1_ENTVE</name>
<gene>
    <name evidence="5" type="ORF">EVEC_LOCUS10677</name>
</gene>
<accession>A0A0N4VKI1</accession>
<dbReference type="PANTHER" id="PTHR45880:SF1">
    <property type="entry name" value="RNA-BINDING MOTIF PROTEIN, X-LINKED 2"/>
    <property type="match status" value="1"/>
</dbReference>
<feature type="region of interest" description="Disordered" evidence="3">
    <location>
        <begin position="199"/>
        <end position="221"/>
    </location>
</feature>
<keyword evidence="1 2" id="KW-0694">RNA-binding</keyword>
<feature type="region of interest" description="Disordered" evidence="3">
    <location>
        <begin position="154"/>
        <end position="176"/>
    </location>
</feature>
<keyword evidence="6" id="KW-1185">Reference proteome</keyword>
<organism evidence="7">
    <name type="scientific">Enterobius vermicularis</name>
    <name type="common">Human pinworm</name>
    <dbReference type="NCBI Taxonomy" id="51028"/>
    <lineage>
        <taxon>Eukaryota</taxon>
        <taxon>Metazoa</taxon>
        <taxon>Ecdysozoa</taxon>
        <taxon>Nematoda</taxon>
        <taxon>Chromadorea</taxon>
        <taxon>Rhabditida</taxon>
        <taxon>Spirurina</taxon>
        <taxon>Oxyuridomorpha</taxon>
        <taxon>Oxyuroidea</taxon>
        <taxon>Oxyuridae</taxon>
        <taxon>Enterobius</taxon>
    </lineage>
</organism>
<dbReference type="SUPFAM" id="SSF54928">
    <property type="entry name" value="RNA-binding domain, RBD"/>
    <property type="match status" value="1"/>
</dbReference>
<dbReference type="Proteomes" id="UP000274131">
    <property type="component" value="Unassembled WGS sequence"/>
</dbReference>
<dbReference type="InterPro" id="IPR035979">
    <property type="entry name" value="RBD_domain_sf"/>
</dbReference>
<dbReference type="GO" id="GO:0005686">
    <property type="term" value="C:U2 snRNP"/>
    <property type="evidence" value="ECO:0007669"/>
    <property type="project" value="TreeGrafter"/>
</dbReference>
<dbReference type="GO" id="GO:0071011">
    <property type="term" value="C:precatalytic spliceosome"/>
    <property type="evidence" value="ECO:0007669"/>
    <property type="project" value="TreeGrafter"/>
</dbReference>
<dbReference type="SMART" id="SM00360">
    <property type="entry name" value="RRM"/>
    <property type="match status" value="1"/>
</dbReference>
<dbReference type="WBParaSite" id="EVEC_0001136901-mRNA-1">
    <property type="protein sequence ID" value="EVEC_0001136901-mRNA-1"/>
    <property type="gene ID" value="EVEC_0001136901"/>
</dbReference>
<dbReference type="InterPro" id="IPR051847">
    <property type="entry name" value="RNA_proc/Spliceosome_comp"/>
</dbReference>
<dbReference type="PROSITE" id="PS50102">
    <property type="entry name" value="RRM"/>
    <property type="match status" value="1"/>
</dbReference>
<feature type="domain" description="RRM" evidence="4">
    <location>
        <begin position="9"/>
        <end position="72"/>
    </location>
</feature>
<dbReference type="OrthoDB" id="2573941at2759"/>
<proteinExistence type="predicted"/>
<evidence type="ECO:0000256" key="2">
    <source>
        <dbReference type="PROSITE-ProRule" id="PRU00176"/>
    </source>
</evidence>
<dbReference type="GO" id="GO:0000398">
    <property type="term" value="P:mRNA splicing, via spliceosome"/>
    <property type="evidence" value="ECO:0007669"/>
    <property type="project" value="TreeGrafter"/>
</dbReference>
<protein>
    <submittedName>
        <fullName evidence="7">RRM domain-containing protein</fullName>
    </submittedName>
</protein>
<feature type="region of interest" description="Disordered" evidence="3">
    <location>
        <begin position="238"/>
        <end position="265"/>
    </location>
</feature>
<evidence type="ECO:0000259" key="4">
    <source>
        <dbReference type="PROSITE" id="PS50102"/>
    </source>
</evidence>
<dbReference type="EMBL" id="UXUI01011078">
    <property type="protein sequence ID" value="VDD95926.1"/>
    <property type="molecule type" value="Genomic_DNA"/>
</dbReference>
<dbReference type="Gene3D" id="3.30.70.330">
    <property type="match status" value="1"/>
</dbReference>
<dbReference type="GO" id="GO:0071013">
    <property type="term" value="C:catalytic step 2 spliceosome"/>
    <property type="evidence" value="ECO:0007669"/>
    <property type="project" value="TreeGrafter"/>
</dbReference>
<reference evidence="7" key="1">
    <citation type="submission" date="2017-02" db="UniProtKB">
        <authorList>
            <consortium name="WormBaseParasite"/>
        </authorList>
    </citation>
    <scope>IDENTIFICATION</scope>
</reference>
<dbReference type="Pfam" id="PF00076">
    <property type="entry name" value="RRM_1"/>
    <property type="match status" value="1"/>
</dbReference>
<dbReference type="AlphaFoldDB" id="A0A0N4VKI1"/>